<evidence type="ECO:0000256" key="3">
    <source>
        <dbReference type="ARBA" id="ARBA00048679"/>
    </source>
</evidence>
<gene>
    <name evidence="6" type="ORF">AJ78_07762</name>
</gene>
<keyword evidence="7" id="KW-1185">Reference proteome</keyword>
<dbReference type="AlphaFoldDB" id="A0A1J9P6F8"/>
<evidence type="ECO:0000259" key="5">
    <source>
        <dbReference type="Pfam" id="PF17667"/>
    </source>
</evidence>
<dbReference type="InterPro" id="IPR011009">
    <property type="entry name" value="Kinase-like_dom_sf"/>
</dbReference>
<feature type="domain" description="Fungal-type protein kinase" evidence="5">
    <location>
        <begin position="233"/>
        <end position="673"/>
    </location>
</feature>
<protein>
    <recommendedName>
        <fullName evidence="1">non-specific serine/threonine protein kinase</fullName>
        <ecNumber evidence="1">2.7.11.1</ecNumber>
    </recommendedName>
</protein>
<evidence type="ECO:0000256" key="4">
    <source>
        <dbReference type="SAM" id="MobiDB-lite"/>
    </source>
</evidence>
<dbReference type="PANTHER" id="PTHR38248:SF2">
    <property type="entry name" value="FUNK1 11"/>
    <property type="match status" value="1"/>
</dbReference>
<dbReference type="VEuPathDB" id="FungiDB:AJ78_07762"/>
<dbReference type="SUPFAM" id="SSF56112">
    <property type="entry name" value="Protein kinase-like (PK-like)"/>
    <property type="match status" value="1"/>
</dbReference>
<dbReference type="STRING" id="1447872.A0A1J9P6F8"/>
<evidence type="ECO:0000256" key="1">
    <source>
        <dbReference type="ARBA" id="ARBA00012513"/>
    </source>
</evidence>
<feature type="region of interest" description="Disordered" evidence="4">
    <location>
        <begin position="493"/>
        <end position="539"/>
    </location>
</feature>
<comment type="catalytic activity">
    <reaction evidence="3">
        <text>L-seryl-[protein] + ATP = O-phospho-L-seryl-[protein] + ADP + H(+)</text>
        <dbReference type="Rhea" id="RHEA:17989"/>
        <dbReference type="Rhea" id="RHEA-COMP:9863"/>
        <dbReference type="Rhea" id="RHEA-COMP:11604"/>
        <dbReference type="ChEBI" id="CHEBI:15378"/>
        <dbReference type="ChEBI" id="CHEBI:29999"/>
        <dbReference type="ChEBI" id="CHEBI:30616"/>
        <dbReference type="ChEBI" id="CHEBI:83421"/>
        <dbReference type="ChEBI" id="CHEBI:456216"/>
        <dbReference type="EC" id="2.7.11.1"/>
    </reaction>
</comment>
<sequence length="781" mass="89615">MAELLQDNCNIIKRYPLNDSLDRRNELLYQAERGDQPRLLSHDGSKNVTGDLARLLTRLHDGDIGYETYGTLVELVLEKASDIDVLKAGLDILIKVSRFIRLATDHATSDGTPWLSNPSQRGDVQKRHIPEARLLDEVKTSTYKNVGGFDAKYFKGNHWEEQFTSIYERVLEHGGGPTDFPDQQFERNVREWWLSFQTNFLAEARGFYYYTPHKSALTGSNAKRQLYLLMKVRADDNSDTTHDWKDVRVVGELKHSVRDRKADLLQMERYVKEVFARQPTRRFIHSFILCGTDMEMWVIDRSGRYSSGAFDIRKEPERFFRAMIGYTLMSDEELGLDTFSVLHDDGTRTVSIEDVHTKEKQLLRLESKPIAVQLGVVCRGTCCFLVKNPDIPGSSNVVKFSWTSSSRRRPEVDLLRLAHEREVEGVAKVIGYSSITSVADLREGLEFEKPYHFYAAATRASLPFNQSQQSKPFRSISESQSLNIAEGSLSDFSRKRKKSIHGGDRPSKRRPRSSSGKLARADHENQELSSMEATREPSRLCPNKRKDAFENRIFRCLVISPAGKALHRFSSTKELLPALRDAIKAHRSLYLKGNILHRDISENNIIITDSETANGYSGMLIDLDLAEELGDGPTGAWYRTGTMQFMAIEVLLNMDHTYRHDLESFFYVLIWQCARNGWECYNRSIERPVESRLKKWYTGSYDDIADVKEDHIGAKTFEYLLLEFPPELECVKPLCRQLRRILFPIVEDDIFTGTPVNSEKLYGPIIQAFDEAIEEIRNAKE</sequence>
<comment type="caution">
    <text evidence="6">The sequence shown here is derived from an EMBL/GenBank/DDBJ whole genome shotgun (WGS) entry which is preliminary data.</text>
</comment>
<dbReference type="GO" id="GO:0004674">
    <property type="term" value="F:protein serine/threonine kinase activity"/>
    <property type="evidence" value="ECO:0007669"/>
    <property type="project" value="UniProtKB-EC"/>
</dbReference>
<comment type="catalytic activity">
    <reaction evidence="2">
        <text>L-threonyl-[protein] + ATP = O-phospho-L-threonyl-[protein] + ADP + H(+)</text>
        <dbReference type="Rhea" id="RHEA:46608"/>
        <dbReference type="Rhea" id="RHEA-COMP:11060"/>
        <dbReference type="Rhea" id="RHEA-COMP:11605"/>
        <dbReference type="ChEBI" id="CHEBI:15378"/>
        <dbReference type="ChEBI" id="CHEBI:30013"/>
        <dbReference type="ChEBI" id="CHEBI:30616"/>
        <dbReference type="ChEBI" id="CHEBI:61977"/>
        <dbReference type="ChEBI" id="CHEBI:456216"/>
        <dbReference type="EC" id="2.7.11.1"/>
    </reaction>
</comment>
<evidence type="ECO:0000256" key="2">
    <source>
        <dbReference type="ARBA" id="ARBA00047899"/>
    </source>
</evidence>
<dbReference type="InterPro" id="IPR008266">
    <property type="entry name" value="Tyr_kinase_AS"/>
</dbReference>
<evidence type="ECO:0000313" key="7">
    <source>
        <dbReference type="Proteomes" id="UP000182235"/>
    </source>
</evidence>
<dbReference type="EC" id="2.7.11.1" evidence="1"/>
<dbReference type="Pfam" id="PF17667">
    <property type="entry name" value="Pkinase_fungal"/>
    <property type="match status" value="1"/>
</dbReference>
<name>A0A1J9P6F8_9EURO</name>
<dbReference type="PANTHER" id="PTHR38248">
    <property type="entry name" value="FUNK1 6"/>
    <property type="match status" value="1"/>
</dbReference>
<dbReference type="InterPro" id="IPR040976">
    <property type="entry name" value="Pkinase_fungal"/>
</dbReference>
<accession>A0A1J9P6F8</accession>
<dbReference type="Gene3D" id="1.10.510.10">
    <property type="entry name" value="Transferase(Phosphotransferase) domain 1"/>
    <property type="match status" value="1"/>
</dbReference>
<dbReference type="OrthoDB" id="4187825at2759"/>
<evidence type="ECO:0000313" key="6">
    <source>
        <dbReference type="EMBL" id="OJD11474.1"/>
    </source>
</evidence>
<proteinExistence type="predicted"/>
<dbReference type="Proteomes" id="UP000182235">
    <property type="component" value="Unassembled WGS sequence"/>
</dbReference>
<dbReference type="PROSITE" id="PS00109">
    <property type="entry name" value="PROTEIN_KINASE_TYR"/>
    <property type="match status" value="1"/>
</dbReference>
<organism evidence="6 7">
    <name type="scientific">Emergomyces pasteurianus Ep9510</name>
    <dbReference type="NCBI Taxonomy" id="1447872"/>
    <lineage>
        <taxon>Eukaryota</taxon>
        <taxon>Fungi</taxon>
        <taxon>Dikarya</taxon>
        <taxon>Ascomycota</taxon>
        <taxon>Pezizomycotina</taxon>
        <taxon>Eurotiomycetes</taxon>
        <taxon>Eurotiomycetidae</taxon>
        <taxon>Onygenales</taxon>
        <taxon>Ajellomycetaceae</taxon>
        <taxon>Emergomyces</taxon>
    </lineage>
</organism>
<reference evidence="6 7" key="1">
    <citation type="submission" date="2015-07" db="EMBL/GenBank/DDBJ databases">
        <title>Emmonsia species relationships and genome sequence.</title>
        <authorList>
            <consortium name="The Broad Institute Genomics Platform"/>
            <person name="Cuomo C.A."/>
            <person name="Munoz J.F."/>
            <person name="Imamovic A."/>
            <person name="Priest M.E."/>
            <person name="Young S."/>
            <person name="Clay O.K."/>
            <person name="McEwen J.G."/>
        </authorList>
    </citation>
    <scope>NUCLEOTIDE SEQUENCE [LARGE SCALE GENOMIC DNA]</scope>
    <source>
        <strain evidence="6 7">UAMH 9510</strain>
    </source>
</reference>
<dbReference type="EMBL" id="LGRN01000542">
    <property type="protein sequence ID" value="OJD11474.1"/>
    <property type="molecule type" value="Genomic_DNA"/>
</dbReference>